<keyword evidence="10" id="KW-1185">Reference proteome</keyword>
<comment type="similarity">
    <text evidence="7">Belongs to the protein kinase superfamily.</text>
</comment>
<protein>
    <recommendedName>
        <fullName evidence="8">Protein kinase domain-containing protein</fullName>
    </recommendedName>
</protein>
<dbReference type="Gene3D" id="1.10.510.10">
    <property type="entry name" value="Transferase(Phosphotransferase) domain 1"/>
    <property type="match status" value="1"/>
</dbReference>
<keyword evidence="2" id="KW-0808">Transferase</keyword>
<dbReference type="Proteomes" id="UP001556367">
    <property type="component" value="Unassembled WGS sequence"/>
</dbReference>
<dbReference type="SUPFAM" id="SSF56112">
    <property type="entry name" value="Protein kinase-like (PK-like)"/>
    <property type="match status" value="1"/>
</dbReference>
<keyword evidence="4" id="KW-0418">Kinase</keyword>
<evidence type="ECO:0000256" key="4">
    <source>
        <dbReference type="ARBA" id="ARBA00022777"/>
    </source>
</evidence>
<name>A0ABR3IYY2_9AGAR</name>
<dbReference type="EMBL" id="JASNQZ010000014">
    <property type="protein sequence ID" value="KAL0948552.1"/>
    <property type="molecule type" value="Genomic_DNA"/>
</dbReference>
<dbReference type="PANTHER" id="PTHR45646">
    <property type="entry name" value="SERINE/THREONINE-PROTEIN KINASE DOA-RELATED"/>
    <property type="match status" value="1"/>
</dbReference>
<feature type="binding site" evidence="6">
    <location>
        <position position="122"/>
    </location>
    <ligand>
        <name>ATP</name>
        <dbReference type="ChEBI" id="CHEBI:30616"/>
    </ligand>
</feature>
<evidence type="ECO:0000256" key="6">
    <source>
        <dbReference type="PROSITE-ProRule" id="PRU10141"/>
    </source>
</evidence>
<dbReference type="PROSITE" id="PS00107">
    <property type="entry name" value="PROTEIN_KINASE_ATP"/>
    <property type="match status" value="1"/>
</dbReference>
<evidence type="ECO:0000313" key="10">
    <source>
        <dbReference type="Proteomes" id="UP001556367"/>
    </source>
</evidence>
<dbReference type="PANTHER" id="PTHR45646:SF11">
    <property type="entry name" value="SERINE_THREONINE-PROTEIN KINASE DOA"/>
    <property type="match status" value="1"/>
</dbReference>
<feature type="domain" description="Protein kinase" evidence="8">
    <location>
        <begin position="90"/>
        <end position="336"/>
    </location>
</feature>
<gene>
    <name evidence="9" type="ORF">HGRIS_011112</name>
</gene>
<dbReference type="InterPro" id="IPR000719">
    <property type="entry name" value="Prot_kinase_dom"/>
</dbReference>
<evidence type="ECO:0000256" key="1">
    <source>
        <dbReference type="ARBA" id="ARBA00022527"/>
    </source>
</evidence>
<evidence type="ECO:0000256" key="5">
    <source>
        <dbReference type="ARBA" id="ARBA00022840"/>
    </source>
</evidence>
<evidence type="ECO:0000313" key="9">
    <source>
        <dbReference type="EMBL" id="KAL0948552.1"/>
    </source>
</evidence>
<dbReference type="PROSITE" id="PS00108">
    <property type="entry name" value="PROTEIN_KINASE_ST"/>
    <property type="match status" value="1"/>
</dbReference>
<sequence>MLRLLHPYLRQACATVNSISRLSRRPICSPGDPSVIIPYSESMTSVPLNDNQDGEKFVCDEEPHMMGPPLTPGYMPLDLDQTLSTSKGSLKILRKLGWGKSSSVWLAKWLDGQVVGNYVAVKILTCGESVLAVSEGRFEIHALAAMSQAAESHPGRAYCPTSVAIGSAASPHGKHLCIFLQPYSLSLAAFRAHPAFKHLVTLDLIKSTVRGLLSALDFLHSLGFVHTDVKDDNLLLALQSQPDVITDFLREHPSTTHPPRNEPELSPTPIVTVKSESLPPLGKALDDPVFHLSDFGCAIRTSDITPEMCAMPTPLRAPEIVLGALWLTFGRLAAWR</sequence>
<keyword evidence="3 6" id="KW-0547">Nucleotide-binding</keyword>
<reference evidence="10" key="1">
    <citation type="submission" date="2024-06" db="EMBL/GenBank/DDBJ databases">
        <title>Multi-omics analyses provide insights into the biosynthesis of the anticancer antibiotic pleurotin in Hohenbuehelia grisea.</title>
        <authorList>
            <person name="Weaver J.A."/>
            <person name="Alberti F."/>
        </authorList>
    </citation>
    <scope>NUCLEOTIDE SEQUENCE [LARGE SCALE GENOMIC DNA]</scope>
    <source>
        <strain evidence="10">T-177</strain>
    </source>
</reference>
<evidence type="ECO:0000256" key="7">
    <source>
        <dbReference type="RuleBase" id="RU000304"/>
    </source>
</evidence>
<accession>A0ABR3IYY2</accession>
<dbReference type="Pfam" id="PF00069">
    <property type="entry name" value="Pkinase"/>
    <property type="match status" value="1"/>
</dbReference>
<evidence type="ECO:0000256" key="2">
    <source>
        <dbReference type="ARBA" id="ARBA00022679"/>
    </source>
</evidence>
<keyword evidence="5 6" id="KW-0067">ATP-binding</keyword>
<evidence type="ECO:0000256" key="3">
    <source>
        <dbReference type="ARBA" id="ARBA00022741"/>
    </source>
</evidence>
<dbReference type="InterPro" id="IPR051175">
    <property type="entry name" value="CLK_kinases"/>
</dbReference>
<keyword evidence="1 7" id="KW-0723">Serine/threonine-protein kinase</keyword>
<dbReference type="PROSITE" id="PS50011">
    <property type="entry name" value="PROTEIN_KINASE_DOM"/>
    <property type="match status" value="1"/>
</dbReference>
<dbReference type="Gene3D" id="3.30.200.20">
    <property type="entry name" value="Phosphorylase Kinase, domain 1"/>
    <property type="match status" value="1"/>
</dbReference>
<dbReference type="SMART" id="SM00220">
    <property type="entry name" value="S_TKc"/>
    <property type="match status" value="1"/>
</dbReference>
<proteinExistence type="inferred from homology"/>
<dbReference type="InterPro" id="IPR008271">
    <property type="entry name" value="Ser/Thr_kinase_AS"/>
</dbReference>
<dbReference type="InterPro" id="IPR011009">
    <property type="entry name" value="Kinase-like_dom_sf"/>
</dbReference>
<dbReference type="InterPro" id="IPR017441">
    <property type="entry name" value="Protein_kinase_ATP_BS"/>
</dbReference>
<evidence type="ECO:0000259" key="8">
    <source>
        <dbReference type="PROSITE" id="PS50011"/>
    </source>
</evidence>
<organism evidence="9 10">
    <name type="scientific">Hohenbuehelia grisea</name>
    <dbReference type="NCBI Taxonomy" id="104357"/>
    <lineage>
        <taxon>Eukaryota</taxon>
        <taxon>Fungi</taxon>
        <taxon>Dikarya</taxon>
        <taxon>Basidiomycota</taxon>
        <taxon>Agaricomycotina</taxon>
        <taxon>Agaricomycetes</taxon>
        <taxon>Agaricomycetidae</taxon>
        <taxon>Agaricales</taxon>
        <taxon>Pleurotineae</taxon>
        <taxon>Pleurotaceae</taxon>
        <taxon>Hohenbuehelia</taxon>
    </lineage>
</organism>
<comment type="caution">
    <text evidence="9">The sequence shown here is derived from an EMBL/GenBank/DDBJ whole genome shotgun (WGS) entry which is preliminary data.</text>
</comment>